<comment type="similarity">
    <text evidence="2">Belongs to the Rht family.</text>
</comment>
<evidence type="ECO:0000256" key="4">
    <source>
        <dbReference type="ARBA" id="ARBA00022692"/>
    </source>
</evidence>
<protein>
    <submittedName>
        <fullName evidence="8">LysE family translocator</fullName>
    </submittedName>
</protein>
<organism evidence="8 9">
    <name type="scientific">Halomonas binhaiensis</name>
    <dbReference type="NCBI Taxonomy" id="2562282"/>
    <lineage>
        <taxon>Bacteria</taxon>
        <taxon>Pseudomonadati</taxon>
        <taxon>Pseudomonadota</taxon>
        <taxon>Gammaproteobacteria</taxon>
        <taxon>Oceanospirillales</taxon>
        <taxon>Halomonadaceae</taxon>
        <taxon>Halomonas</taxon>
    </lineage>
</organism>
<evidence type="ECO:0000256" key="7">
    <source>
        <dbReference type="SAM" id="Phobius"/>
    </source>
</evidence>
<dbReference type="PANTHER" id="PTHR30086:SF14">
    <property type="entry name" value="HOMOSERINE_HOMOSERINE LACTONE EFFLUX PROTEIN"/>
    <property type="match status" value="1"/>
</dbReference>
<evidence type="ECO:0000313" key="8">
    <source>
        <dbReference type="EMBL" id="QEM80896.1"/>
    </source>
</evidence>
<evidence type="ECO:0000256" key="2">
    <source>
        <dbReference type="ARBA" id="ARBA00007928"/>
    </source>
</evidence>
<dbReference type="GO" id="GO:0005886">
    <property type="term" value="C:plasma membrane"/>
    <property type="evidence" value="ECO:0007669"/>
    <property type="project" value="UniProtKB-SubCell"/>
</dbReference>
<feature type="transmembrane region" description="Helical" evidence="7">
    <location>
        <begin position="165"/>
        <end position="190"/>
    </location>
</feature>
<keyword evidence="4 7" id="KW-0812">Transmembrane</keyword>
<keyword evidence="5 7" id="KW-1133">Transmembrane helix</keyword>
<reference evidence="8" key="1">
    <citation type="submission" date="2021-02" db="EMBL/GenBank/DDBJ databases">
        <title>Strain Y2R2, a novel species of the genus Halomonas.</title>
        <authorList>
            <person name="Huang H."/>
        </authorList>
    </citation>
    <scope>NUCLEOTIDE SEQUENCE</scope>
    <source>
        <strain evidence="8">Y2R2</strain>
    </source>
</reference>
<sequence length="222" mass="23661">MSLEFLLTSLVVVLLPGTGVLYTLAIGLGRGFKASIAAALGCTLGIVPAALASIVGLAALLHTSALAFQLIKYLGVIYLLYMAWKILHDKGLMEVPENDVAESGASKNGVPENGVPENKEKAGLVRVATNGTLLNILNPKLSLFFLAFLPQFVSPDTLHPTASLVGLALVFMAMTFVVFVVYGAFAAYARDYVIQRPSVMRWIKRSFAGVFGFLGIKLALSN</sequence>
<evidence type="ECO:0000313" key="9">
    <source>
        <dbReference type="Proteomes" id="UP000324285"/>
    </source>
</evidence>
<keyword evidence="9" id="KW-1185">Reference proteome</keyword>
<dbReference type="PANTHER" id="PTHR30086">
    <property type="entry name" value="ARGININE EXPORTER PROTEIN ARGO"/>
    <property type="match status" value="1"/>
</dbReference>
<feature type="transmembrane region" description="Helical" evidence="7">
    <location>
        <begin position="36"/>
        <end position="60"/>
    </location>
</feature>
<feature type="transmembrane region" description="Helical" evidence="7">
    <location>
        <begin position="66"/>
        <end position="84"/>
    </location>
</feature>
<evidence type="ECO:0000256" key="6">
    <source>
        <dbReference type="ARBA" id="ARBA00023136"/>
    </source>
</evidence>
<dbReference type="KEGG" id="hbh:E4T21_04515"/>
<keyword evidence="6 7" id="KW-0472">Membrane</keyword>
<name>A0A5C1NC07_9GAMM</name>
<dbReference type="Proteomes" id="UP000324285">
    <property type="component" value="Chromosome"/>
</dbReference>
<feature type="transmembrane region" description="Helical" evidence="7">
    <location>
        <begin position="133"/>
        <end position="153"/>
    </location>
</feature>
<dbReference type="OrthoDB" id="9804822at2"/>
<feature type="transmembrane region" description="Helical" evidence="7">
    <location>
        <begin position="6"/>
        <end position="29"/>
    </location>
</feature>
<dbReference type="EMBL" id="CP038437">
    <property type="protein sequence ID" value="QEM80896.1"/>
    <property type="molecule type" value="Genomic_DNA"/>
</dbReference>
<dbReference type="GO" id="GO:0042970">
    <property type="term" value="F:homoserine transmembrane transporter activity"/>
    <property type="evidence" value="ECO:0007669"/>
    <property type="project" value="TreeGrafter"/>
</dbReference>
<comment type="subcellular location">
    <subcellularLocation>
        <location evidence="1">Cell membrane</location>
        <topology evidence="1">Multi-pass membrane protein</topology>
    </subcellularLocation>
</comment>
<dbReference type="RefSeq" id="WP_149283909.1">
    <property type="nucleotide sequence ID" value="NZ_CP038437.2"/>
</dbReference>
<evidence type="ECO:0000256" key="3">
    <source>
        <dbReference type="ARBA" id="ARBA00022475"/>
    </source>
</evidence>
<evidence type="ECO:0000256" key="1">
    <source>
        <dbReference type="ARBA" id="ARBA00004651"/>
    </source>
</evidence>
<dbReference type="PIRSF" id="PIRSF006324">
    <property type="entry name" value="LeuE"/>
    <property type="match status" value="1"/>
</dbReference>
<accession>A0A5C1NC07</accession>
<dbReference type="Pfam" id="PF01810">
    <property type="entry name" value="LysE"/>
    <property type="match status" value="1"/>
</dbReference>
<dbReference type="AlphaFoldDB" id="A0A5C1NC07"/>
<dbReference type="InterPro" id="IPR001123">
    <property type="entry name" value="LeuE-type"/>
</dbReference>
<proteinExistence type="inferred from homology"/>
<gene>
    <name evidence="8" type="ORF">E4T21_04515</name>
</gene>
<evidence type="ECO:0000256" key="5">
    <source>
        <dbReference type="ARBA" id="ARBA00022989"/>
    </source>
</evidence>
<keyword evidence="3" id="KW-1003">Cell membrane</keyword>